<organism evidence="1 2">
    <name type="scientific">Peronospora matthiolae</name>
    <dbReference type="NCBI Taxonomy" id="2874970"/>
    <lineage>
        <taxon>Eukaryota</taxon>
        <taxon>Sar</taxon>
        <taxon>Stramenopiles</taxon>
        <taxon>Oomycota</taxon>
        <taxon>Peronosporomycetes</taxon>
        <taxon>Peronosporales</taxon>
        <taxon>Peronosporaceae</taxon>
        <taxon>Peronospora</taxon>
    </lineage>
</organism>
<sequence>MQHPPERLDLLLVRLEALDVLLRFAQSTSADAFVLVLCSAACGAQCLNKEQPATRVIQAK</sequence>
<evidence type="ECO:0000313" key="1">
    <source>
        <dbReference type="EMBL" id="CAK7946624.1"/>
    </source>
</evidence>
<evidence type="ECO:0000313" key="2">
    <source>
        <dbReference type="Proteomes" id="UP001162060"/>
    </source>
</evidence>
<dbReference type="EMBL" id="CAKLBY020000374">
    <property type="protein sequence ID" value="CAK7946624.1"/>
    <property type="molecule type" value="Genomic_DNA"/>
</dbReference>
<gene>
    <name evidence="1" type="ORF">PM001_LOCUS31774</name>
</gene>
<dbReference type="AlphaFoldDB" id="A0AAV1VK49"/>
<accession>A0AAV1VK49</accession>
<reference evidence="1" key="1">
    <citation type="submission" date="2024-01" db="EMBL/GenBank/DDBJ databases">
        <authorList>
            <person name="Webb A."/>
        </authorList>
    </citation>
    <scope>NUCLEOTIDE SEQUENCE</scope>
    <source>
        <strain evidence="1">Pm1</strain>
    </source>
</reference>
<protein>
    <submittedName>
        <fullName evidence="1">Uncharacterized protein</fullName>
    </submittedName>
</protein>
<proteinExistence type="predicted"/>
<comment type="caution">
    <text evidence="1">The sequence shown here is derived from an EMBL/GenBank/DDBJ whole genome shotgun (WGS) entry which is preliminary data.</text>
</comment>
<name>A0AAV1VK49_9STRA</name>
<dbReference type="Proteomes" id="UP001162060">
    <property type="component" value="Unassembled WGS sequence"/>
</dbReference>